<name>A0A9D4PP05_RHISA</name>
<feature type="region of interest" description="Disordered" evidence="1">
    <location>
        <begin position="224"/>
        <end position="367"/>
    </location>
</feature>
<dbReference type="Pfam" id="PF00075">
    <property type="entry name" value="RNase_H"/>
    <property type="match status" value="1"/>
</dbReference>
<sequence>MLQRALGHIDRLHRAADGRTLLERLRSQPRSRMGGLCQLYHQMVPDPPVPVARPPPHHRPPEVHLSLDGATKRCTPAAALQQAAACKLQEQLEGRLQVFTDGSVMPDGTAAAACVIPSKAISRQCRLPFPASSTAAELAGLHLAADLLAEDIPAVPIAVLCDSKAALQTLANHRRAGLTGNLLETKFRALTASGASVSFHWLPSHVGIAGDEEADRLSTPARHHLLAGPPEEAPRHNPPGPEGGQRAGTKASPRDGPHQKGTSLPAATADRLCVDRGPPLPEGSLRLPSLQPLRRPRDPRANLYLPRIGKGTLDSHHSLPEAGPSCHYPGAPPLPIPSPSTSAPEPGGFPRGDGNRGLPLRPGPLPPPPPPILAAGLLLFVLMTSVPPHL</sequence>
<dbReference type="GO" id="GO:0003676">
    <property type="term" value="F:nucleic acid binding"/>
    <property type="evidence" value="ECO:0007669"/>
    <property type="project" value="InterPro"/>
</dbReference>
<dbReference type="VEuPathDB" id="VectorBase:RSAN_026091"/>
<dbReference type="Gene3D" id="3.30.420.10">
    <property type="entry name" value="Ribonuclease H-like superfamily/Ribonuclease H"/>
    <property type="match status" value="1"/>
</dbReference>
<dbReference type="InterPro" id="IPR002156">
    <property type="entry name" value="RNaseH_domain"/>
</dbReference>
<feature type="domain" description="RNase H type-1" evidence="2">
    <location>
        <begin position="92"/>
        <end position="223"/>
    </location>
</feature>
<dbReference type="GO" id="GO:0004523">
    <property type="term" value="F:RNA-DNA hybrid ribonuclease activity"/>
    <property type="evidence" value="ECO:0007669"/>
    <property type="project" value="InterPro"/>
</dbReference>
<keyword evidence="4" id="KW-1185">Reference proteome</keyword>
<evidence type="ECO:0000259" key="2">
    <source>
        <dbReference type="PROSITE" id="PS50879"/>
    </source>
</evidence>
<gene>
    <name evidence="3" type="ORF">HPB52_011967</name>
</gene>
<reference evidence="3" key="1">
    <citation type="journal article" date="2020" name="Cell">
        <title>Large-Scale Comparative Analyses of Tick Genomes Elucidate Their Genetic Diversity and Vector Capacities.</title>
        <authorList>
            <consortium name="Tick Genome and Microbiome Consortium (TIGMIC)"/>
            <person name="Jia N."/>
            <person name="Wang J."/>
            <person name="Shi W."/>
            <person name="Du L."/>
            <person name="Sun Y."/>
            <person name="Zhan W."/>
            <person name="Jiang J.F."/>
            <person name="Wang Q."/>
            <person name="Zhang B."/>
            <person name="Ji P."/>
            <person name="Bell-Sakyi L."/>
            <person name="Cui X.M."/>
            <person name="Yuan T.T."/>
            <person name="Jiang B.G."/>
            <person name="Yang W.F."/>
            <person name="Lam T.T."/>
            <person name="Chang Q.C."/>
            <person name="Ding S.J."/>
            <person name="Wang X.J."/>
            <person name="Zhu J.G."/>
            <person name="Ruan X.D."/>
            <person name="Zhao L."/>
            <person name="Wei J.T."/>
            <person name="Ye R.Z."/>
            <person name="Que T.C."/>
            <person name="Du C.H."/>
            <person name="Zhou Y.H."/>
            <person name="Cheng J.X."/>
            <person name="Dai P.F."/>
            <person name="Guo W.B."/>
            <person name="Han X.H."/>
            <person name="Huang E.J."/>
            <person name="Li L.F."/>
            <person name="Wei W."/>
            <person name="Gao Y.C."/>
            <person name="Liu J.Z."/>
            <person name="Shao H.Z."/>
            <person name="Wang X."/>
            <person name="Wang C.C."/>
            <person name="Yang T.C."/>
            <person name="Huo Q.B."/>
            <person name="Li W."/>
            <person name="Chen H.Y."/>
            <person name="Chen S.E."/>
            <person name="Zhou L.G."/>
            <person name="Ni X.B."/>
            <person name="Tian J.H."/>
            <person name="Sheng Y."/>
            <person name="Liu T."/>
            <person name="Pan Y.S."/>
            <person name="Xia L.Y."/>
            <person name="Li J."/>
            <person name="Zhao F."/>
            <person name="Cao W.C."/>
        </authorList>
    </citation>
    <scope>NUCLEOTIDE SEQUENCE</scope>
    <source>
        <strain evidence="3">Rsan-2018</strain>
    </source>
</reference>
<organism evidence="3 4">
    <name type="scientific">Rhipicephalus sanguineus</name>
    <name type="common">Brown dog tick</name>
    <name type="synonym">Ixodes sanguineus</name>
    <dbReference type="NCBI Taxonomy" id="34632"/>
    <lineage>
        <taxon>Eukaryota</taxon>
        <taxon>Metazoa</taxon>
        <taxon>Ecdysozoa</taxon>
        <taxon>Arthropoda</taxon>
        <taxon>Chelicerata</taxon>
        <taxon>Arachnida</taxon>
        <taxon>Acari</taxon>
        <taxon>Parasitiformes</taxon>
        <taxon>Ixodida</taxon>
        <taxon>Ixodoidea</taxon>
        <taxon>Ixodidae</taxon>
        <taxon>Rhipicephalinae</taxon>
        <taxon>Rhipicephalus</taxon>
        <taxon>Rhipicephalus</taxon>
    </lineage>
</organism>
<dbReference type="PROSITE" id="PS50879">
    <property type="entry name" value="RNASE_H_1"/>
    <property type="match status" value="1"/>
</dbReference>
<accession>A0A9D4PP05</accession>
<reference evidence="3" key="2">
    <citation type="submission" date="2021-09" db="EMBL/GenBank/DDBJ databases">
        <authorList>
            <person name="Jia N."/>
            <person name="Wang J."/>
            <person name="Shi W."/>
            <person name="Du L."/>
            <person name="Sun Y."/>
            <person name="Zhan W."/>
            <person name="Jiang J."/>
            <person name="Wang Q."/>
            <person name="Zhang B."/>
            <person name="Ji P."/>
            <person name="Sakyi L.B."/>
            <person name="Cui X."/>
            <person name="Yuan T."/>
            <person name="Jiang B."/>
            <person name="Yang W."/>
            <person name="Lam T.T.-Y."/>
            <person name="Chang Q."/>
            <person name="Ding S."/>
            <person name="Wang X."/>
            <person name="Zhu J."/>
            <person name="Ruan X."/>
            <person name="Zhao L."/>
            <person name="Wei J."/>
            <person name="Que T."/>
            <person name="Du C."/>
            <person name="Cheng J."/>
            <person name="Dai P."/>
            <person name="Han X."/>
            <person name="Huang E."/>
            <person name="Gao Y."/>
            <person name="Liu J."/>
            <person name="Shao H."/>
            <person name="Ye R."/>
            <person name="Li L."/>
            <person name="Wei W."/>
            <person name="Wang X."/>
            <person name="Wang C."/>
            <person name="Huo Q."/>
            <person name="Li W."/>
            <person name="Guo W."/>
            <person name="Chen H."/>
            <person name="Chen S."/>
            <person name="Zhou L."/>
            <person name="Zhou L."/>
            <person name="Ni X."/>
            <person name="Tian J."/>
            <person name="Zhou Y."/>
            <person name="Sheng Y."/>
            <person name="Liu T."/>
            <person name="Pan Y."/>
            <person name="Xia L."/>
            <person name="Li J."/>
            <person name="Zhao F."/>
            <person name="Cao W."/>
        </authorList>
    </citation>
    <scope>NUCLEOTIDE SEQUENCE</scope>
    <source>
        <strain evidence="3">Rsan-2018</strain>
        <tissue evidence="3">Larvae</tissue>
    </source>
</reference>
<dbReference type="CDD" id="cd09276">
    <property type="entry name" value="Rnase_HI_RT_non_LTR"/>
    <property type="match status" value="1"/>
</dbReference>
<comment type="caution">
    <text evidence="3">The sequence shown here is derived from an EMBL/GenBank/DDBJ whole genome shotgun (WGS) entry which is preliminary data.</text>
</comment>
<dbReference type="Proteomes" id="UP000821837">
    <property type="component" value="Chromosome 6"/>
</dbReference>
<protein>
    <recommendedName>
        <fullName evidence="2">RNase H type-1 domain-containing protein</fullName>
    </recommendedName>
</protein>
<evidence type="ECO:0000313" key="3">
    <source>
        <dbReference type="EMBL" id="KAH7947441.1"/>
    </source>
</evidence>
<evidence type="ECO:0000256" key="1">
    <source>
        <dbReference type="SAM" id="MobiDB-lite"/>
    </source>
</evidence>
<dbReference type="AlphaFoldDB" id="A0A9D4PP05"/>
<dbReference type="InterPro" id="IPR036397">
    <property type="entry name" value="RNaseH_sf"/>
</dbReference>
<dbReference type="SUPFAM" id="SSF53098">
    <property type="entry name" value="Ribonuclease H-like"/>
    <property type="match status" value="1"/>
</dbReference>
<evidence type="ECO:0000313" key="4">
    <source>
        <dbReference type="Proteomes" id="UP000821837"/>
    </source>
</evidence>
<dbReference type="InterPro" id="IPR012337">
    <property type="entry name" value="RNaseH-like_sf"/>
</dbReference>
<proteinExistence type="predicted"/>
<dbReference type="EMBL" id="JABSTV010001252">
    <property type="protein sequence ID" value="KAH7947441.1"/>
    <property type="molecule type" value="Genomic_DNA"/>
</dbReference>